<evidence type="ECO:0000313" key="7">
    <source>
        <dbReference type="Proteomes" id="UP000516148"/>
    </source>
</evidence>
<reference evidence="6 7" key="1">
    <citation type="submission" date="2020-09" db="EMBL/GenBank/DDBJ databases">
        <title>Sphingomonas sp., a new species isolated from pork steak.</title>
        <authorList>
            <person name="Heidler von Heilborn D."/>
        </authorList>
    </citation>
    <scope>NUCLEOTIDE SEQUENCE [LARGE SCALE GENOMIC DNA]</scope>
    <source>
        <strain evidence="7">S8-3T</strain>
    </source>
</reference>
<dbReference type="RefSeq" id="WP_187762951.1">
    <property type="nucleotide sequence ID" value="NZ_CP061038.1"/>
</dbReference>
<dbReference type="InterPro" id="IPR036390">
    <property type="entry name" value="WH_DNA-bd_sf"/>
</dbReference>
<gene>
    <name evidence="6" type="ORF">H3Z74_05530</name>
</gene>
<dbReference type="SUPFAM" id="SSF46785">
    <property type="entry name" value="Winged helix' DNA-binding domain"/>
    <property type="match status" value="1"/>
</dbReference>
<evidence type="ECO:0000256" key="4">
    <source>
        <dbReference type="ARBA" id="ARBA00023163"/>
    </source>
</evidence>
<sequence>MINKLTLSIRHAPHPPLAAVRVFEAAARHENFTAASVELGMTQAAVSYQIKLLEERLGVPLFRREKKRVLLTDAGRRISPQVVRAFDALDSAFGSIRAEDEALLTVSTTNTFANTWLAWRLGGFQMAYSDMAVRLLTSDVLSDFVSGDVDVAIRTGQGEWPDLARELLLPIDFTPMCSPDFLAQHGGKILPADLTSLPQISPQDTWWSLWLREAGIDVPQGPPRLGVRLDSQAHEGHAAMAGQGVAMLTPFFWRNDIAEGRLVRLSDQASTRGYAYWLVYPEHRRNTPKIRRFRDWLVSEIARDRGLDALPPKG</sequence>
<protein>
    <submittedName>
        <fullName evidence="6">LysR family transcriptional regulator</fullName>
    </submittedName>
</protein>
<keyword evidence="7" id="KW-1185">Reference proteome</keyword>
<dbReference type="InterPro" id="IPR058163">
    <property type="entry name" value="LysR-type_TF_proteobact-type"/>
</dbReference>
<keyword evidence="3" id="KW-0238">DNA-binding</keyword>
<dbReference type="GO" id="GO:0003700">
    <property type="term" value="F:DNA-binding transcription factor activity"/>
    <property type="evidence" value="ECO:0007669"/>
    <property type="project" value="InterPro"/>
</dbReference>
<dbReference type="Proteomes" id="UP000516148">
    <property type="component" value="Chromosome"/>
</dbReference>
<evidence type="ECO:0000313" key="6">
    <source>
        <dbReference type="EMBL" id="QNQ10660.1"/>
    </source>
</evidence>
<dbReference type="PANTHER" id="PTHR30537">
    <property type="entry name" value="HTH-TYPE TRANSCRIPTIONAL REGULATOR"/>
    <property type="match status" value="1"/>
</dbReference>
<evidence type="ECO:0000259" key="5">
    <source>
        <dbReference type="PROSITE" id="PS50931"/>
    </source>
</evidence>
<evidence type="ECO:0000256" key="2">
    <source>
        <dbReference type="ARBA" id="ARBA00023015"/>
    </source>
</evidence>
<keyword evidence="2" id="KW-0805">Transcription regulation</keyword>
<dbReference type="SUPFAM" id="SSF53850">
    <property type="entry name" value="Periplasmic binding protein-like II"/>
    <property type="match status" value="1"/>
</dbReference>
<dbReference type="GO" id="GO:0003677">
    <property type="term" value="F:DNA binding"/>
    <property type="evidence" value="ECO:0007669"/>
    <property type="project" value="UniProtKB-KW"/>
</dbReference>
<dbReference type="PROSITE" id="PS50931">
    <property type="entry name" value="HTH_LYSR"/>
    <property type="match status" value="1"/>
</dbReference>
<organism evidence="6 7">
    <name type="scientific">Sphingomonas alpina</name>
    <dbReference type="NCBI Taxonomy" id="653931"/>
    <lineage>
        <taxon>Bacteria</taxon>
        <taxon>Pseudomonadati</taxon>
        <taxon>Pseudomonadota</taxon>
        <taxon>Alphaproteobacteria</taxon>
        <taxon>Sphingomonadales</taxon>
        <taxon>Sphingomonadaceae</taxon>
        <taxon>Sphingomonas</taxon>
    </lineage>
</organism>
<dbReference type="PRINTS" id="PR00039">
    <property type="entry name" value="HTHLYSR"/>
</dbReference>
<comment type="similarity">
    <text evidence="1">Belongs to the LysR transcriptional regulatory family.</text>
</comment>
<dbReference type="PANTHER" id="PTHR30537:SF5">
    <property type="entry name" value="HTH-TYPE TRANSCRIPTIONAL ACTIVATOR TTDR-RELATED"/>
    <property type="match status" value="1"/>
</dbReference>
<dbReference type="Gene3D" id="3.40.190.10">
    <property type="entry name" value="Periplasmic binding protein-like II"/>
    <property type="match status" value="2"/>
</dbReference>
<dbReference type="FunFam" id="1.10.10.10:FF:000001">
    <property type="entry name" value="LysR family transcriptional regulator"/>
    <property type="match status" value="1"/>
</dbReference>
<dbReference type="Gene3D" id="1.10.10.10">
    <property type="entry name" value="Winged helix-like DNA-binding domain superfamily/Winged helix DNA-binding domain"/>
    <property type="match status" value="1"/>
</dbReference>
<dbReference type="Pfam" id="PF00126">
    <property type="entry name" value="HTH_1"/>
    <property type="match status" value="1"/>
</dbReference>
<dbReference type="Pfam" id="PF03466">
    <property type="entry name" value="LysR_substrate"/>
    <property type="match status" value="1"/>
</dbReference>
<feature type="domain" description="HTH lysR-type" evidence="5">
    <location>
        <begin position="15"/>
        <end position="72"/>
    </location>
</feature>
<keyword evidence="4" id="KW-0804">Transcription</keyword>
<dbReference type="CDD" id="cd08432">
    <property type="entry name" value="PBP2_GcdR_TrpI_HvrB_AmpR_like"/>
    <property type="match status" value="1"/>
</dbReference>
<evidence type="ECO:0000256" key="1">
    <source>
        <dbReference type="ARBA" id="ARBA00009437"/>
    </source>
</evidence>
<dbReference type="KEGG" id="spap:H3Z74_05530"/>
<dbReference type="InterPro" id="IPR000847">
    <property type="entry name" value="LysR_HTH_N"/>
</dbReference>
<dbReference type="InterPro" id="IPR005119">
    <property type="entry name" value="LysR_subst-bd"/>
</dbReference>
<dbReference type="AlphaFoldDB" id="A0A7H0LLV7"/>
<name>A0A7H0LLV7_9SPHN</name>
<evidence type="ECO:0000256" key="3">
    <source>
        <dbReference type="ARBA" id="ARBA00023125"/>
    </source>
</evidence>
<dbReference type="EMBL" id="CP061038">
    <property type="protein sequence ID" value="QNQ10660.1"/>
    <property type="molecule type" value="Genomic_DNA"/>
</dbReference>
<accession>A0A7H0LLV7</accession>
<dbReference type="InterPro" id="IPR036388">
    <property type="entry name" value="WH-like_DNA-bd_sf"/>
</dbReference>
<proteinExistence type="inferred from homology"/>